<dbReference type="SMART" id="SM00477">
    <property type="entry name" value="NUC"/>
    <property type="match status" value="1"/>
</dbReference>
<dbReference type="PANTHER" id="PTHR21472:SF8">
    <property type="entry name" value="ENDONUCLEASE DOMAIN-CONTAINING 1 PROTEIN"/>
    <property type="match status" value="1"/>
</dbReference>
<feature type="transmembrane region" description="Helical" evidence="1">
    <location>
        <begin position="319"/>
        <end position="339"/>
    </location>
</feature>
<dbReference type="Pfam" id="PF01223">
    <property type="entry name" value="Endonuclease_NS"/>
    <property type="match status" value="1"/>
</dbReference>
<keyword evidence="1" id="KW-1133">Transmembrane helix</keyword>
<feature type="transmembrane region" description="Helical" evidence="1">
    <location>
        <begin position="435"/>
        <end position="458"/>
    </location>
</feature>
<feature type="domain" description="DNA/RNA non-specific endonuclease/pyrophosphatase/phosphodiesterase" evidence="4">
    <location>
        <begin position="60"/>
        <end position="269"/>
    </location>
</feature>
<reference evidence="5" key="1">
    <citation type="submission" date="2025-08" db="UniProtKB">
        <authorList>
            <consortium name="Ensembl"/>
        </authorList>
    </citation>
    <scope>IDENTIFICATION</scope>
</reference>
<dbReference type="Ensembl" id="ENSSPUT00000006122.1">
    <property type="protein sequence ID" value="ENSSPUP00000005753.1"/>
    <property type="gene ID" value="ENSSPUG00000004451.1"/>
</dbReference>
<feature type="signal peptide" evidence="2">
    <location>
        <begin position="1"/>
        <end position="22"/>
    </location>
</feature>
<evidence type="ECO:0000256" key="2">
    <source>
        <dbReference type="SAM" id="SignalP"/>
    </source>
</evidence>
<dbReference type="InterPro" id="IPR001604">
    <property type="entry name" value="Endo_G_ENPP1-like_dom"/>
</dbReference>
<gene>
    <name evidence="5" type="primary">ENDOD1</name>
</gene>
<protein>
    <submittedName>
        <fullName evidence="5">Endonuclease domain containing 1</fullName>
    </submittedName>
</protein>
<sequence length="473" mass="51615">MAQLHAAPLCLLLPLLAGLSQGRVVGSDEPGFAECNAFFSGQSPPEGFADGVKLCQRYNEEPRFATLYSPEHKTPLYSAFRCSQAAPGAEESWLLEPQIDDPENDLEGMMPEADIAGSVKNLGANQALTADYEDSGYEKGQLNPSSLHKDDFRRATYTLTNAVPMPQPVSESWHREVETVLVGALAPHCENGGGLYLVAGAVPSSRRVKAKVSVPDFLWLAACCEAPQAWSLGFVKQMTDSSSLEGLTVEEIEKQLPAGVRLFKNCGKDSHDPKKMEEVLQAVEQVQAEAPISQAKESTLTHQDGGAEQQEESSLLRKVLGLIIAPFVKLLQIVFYLLVQILTYTFYFVRYVVQQAIQGVLTYLQAIGMVLLSIPSDVARVIAIIAKGTLRIIQNIVLFAYRILSIPVEIFIHIVSFPFYTLCAIPGVIQDIISGIFGTFLMIFDATASILSAVNYVAVTLAKRFIPKISSDA</sequence>
<accession>A0A8D0GGZ0</accession>
<dbReference type="PANTHER" id="PTHR21472">
    <property type="entry name" value="ENDONUCLEASE DOMAIN-CONTAINING 1 PROTEIN ENDOD1"/>
    <property type="match status" value="1"/>
</dbReference>
<dbReference type="InterPro" id="IPR039015">
    <property type="entry name" value="ENDOD1"/>
</dbReference>
<feature type="transmembrane region" description="Helical" evidence="1">
    <location>
        <begin position="351"/>
        <end position="372"/>
    </location>
</feature>
<evidence type="ECO:0000313" key="5">
    <source>
        <dbReference type="Ensembl" id="ENSSPUP00000005753.1"/>
    </source>
</evidence>
<feature type="chain" id="PRO_5033983077" evidence="2">
    <location>
        <begin position="23"/>
        <end position="473"/>
    </location>
</feature>
<evidence type="ECO:0000259" key="4">
    <source>
        <dbReference type="SMART" id="SM00892"/>
    </source>
</evidence>
<keyword evidence="1" id="KW-0812">Transmembrane</keyword>
<dbReference type="SMART" id="SM00892">
    <property type="entry name" value="Endonuclease_NS"/>
    <property type="match status" value="1"/>
</dbReference>
<dbReference type="InterPro" id="IPR044925">
    <property type="entry name" value="His-Me_finger_sf"/>
</dbReference>
<dbReference type="InterPro" id="IPR020821">
    <property type="entry name" value="ENPP1-3/EXOG-like_nuc-like"/>
</dbReference>
<dbReference type="Proteomes" id="UP000694392">
    <property type="component" value="Unplaced"/>
</dbReference>
<proteinExistence type="predicted"/>
<dbReference type="Gene3D" id="3.40.570.10">
    <property type="entry name" value="Extracellular Endonuclease, subunit A"/>
    <property type="match status" value="1"/>
</dbReference>
<keyword evidence="6" id="KW-1185">Reference proteome</keyword>
<dbReference type="GeneTree" id="ENSGT01030000234592"/>
<evidence type="ECO:0000256" key="1">
    <source>
        <dbReference type="SAM" id="Phobius"/>
    </source>
</evidence>
<reference evidence="5" key="2">
    <citation type="submission" date="2025-09" db="UniProtKB">
        <authorList>
            <consortium name="Ensembl"/>
        </authorList>
    </citation>
    <scope>IDENTIFICATION</scope>
</reference>
<dbReference type="AlphaFoldDB" id="A0A8D0GGZ0"/>
<evidence type="ECO:0000313" key="6">
    <source>
        <dbReference type="Proteomes" id="UP000694392"/>
    </source>
</evidence>
<dbReference type="OMA" id="HVKICQQ"/>
<organism evidence="5 6">
    <name type="scientific">Sphenodon punctatus</name>
    <name type="common">Tuatara</name>
    <name type="synonym">Hatteria punctata</name>
    <dbReference type="NCBI Taxonomy" id="8508"/>
    <lineage>
        <taxon>Eukaryota</taxon>
        <taxon>Metazoa</taxon>
        <taxon>Chordata</taxon>
        <taxon>Craniata</taxon>
        <taxon>Vertebrata</taxon>
        <taxon>Euteleostomi</taxon>
        <taxon>Lepidosauria</taxon>
        <taxon>Sphenodontia</taxon>
        <taxon>Sphenodontidae</taxon>
        <taxon>Sphenodon</taxon>
    </lineage>
</organism>
<dbReference type="SUPFAM" id="SSF54060">
    <property type="entry name" value="His-Me finger endonucleases"/>
    <property type="match status" value="1"/>
</dbReference>
<name>A0A8D0GGZ0_SPHPU</name>
<dbReference type="InterPro" id="IPR044929">
    <property type="entry name" value="DNA/RNA_non-sp_Endonuclease_sf"/>
</dbReference>
<dbReference type="GO" id="GO:0016787">
    <property type="term" value="F:hydrolase activity"/>
    <property type="evidence" value="ECO:0007669"/>
    <property type="project" value="InterPro"/>
</dbReference>
<evidence type="ECO:0000259" key="3">
    <source>
        <dbReference type="SMART" id="SM00477"/>
    </source>
</evidence>
<feature type="domain" description="ENPP1-3/EXOG-like endonuclease/phosphodiesterase" evidence="3">
    <location>
        <begin position="61"/>
        <end position="269"/>
    </location>
</feature>
<dbReference type="GO" id="GO:0003676">
    <property type="term" value="F:nucleic acid binding"/>
    <property type="evidence" value="ECO:0007669"/>
    <property type="project" value="InterPro"/>
</dbReference>
<dbReference type="GO" id="GO:0046872">
    <property type="term" value="F:metal ion binding"/>
    <property type="evidence" value="ECO:0007669"/>
    <property type="project" value="InterPro"/>
</dbReference>
<keyword evidence="2" id="KW-0732">Signal</keyword>
<keyword evidence="1" id="KW-0472">Membrane</keyword>